<evidence type="ECO:0000313" key="1">
    <source>
        <dbReference type="EMBL" id="TKR95775.1"/>
    </source>
</evidence>
<protein>
    <submittedName>
        <fullName evidence="1">Uncharacterized protein</fullName>
    </submittedName>
</protein>
<gene>
    <name evidence="1" type="ORF">L596_009899</name>
</gene>
<dbReference type="AlphaFoldDB" id="A0A4V6A6V7"/>
<dbReference type="Proteomes" id="UP000298663">
    <property type="component" value="Unassembled WGS sequence"/>
</dbReference>
<evidence type="ECO:0000313" key="2">
    <source>
        <dbReference type="Proteomes" id="UP000298663"/>
    </source>
</evidence>
<organism evidence="1 2">
    <name type="scientific">Steinernema carpocapsae</name>
    <name type="common">Entomopathogenic nematode</name>
    <dbReference type="NCBI Taxonomy" id="34508"/>
    <lineage>
        <taxon>Eukaryota</taxon>
        <taxon>Metazoa</taxon>
        <taxon>Ecdysozoa</taxon>
        <taxon>Nematoda</taxon>
        <taxon>Chromadorea</taxon>
        <taxon>Rhabditida</taxon>
        <taxon>Tylenchina</taxon>
        <taxon>Panagrolaimomorpha</taxon>
        <taxon>Strongyloidoidea</taxon>
        <taxon>Steinernematidae</taxon>
        <taxon>Steinernema</taxon>
    </lineage>
</organism>
<accession>A0A4V6A6V7</accession>
<reference evidence="1 2" key="2">
    <citation type="journal article" date="2019" name="G3 (Bethesda)">
        <title>Hybrid Assembly of the Genome of the Entomopathogenic Nematode Steinernema carpocapsae Identifies the X-Chromosome.</title>
        <authorList>
            <person name="Serra L."/>
            <person name="Macchietto M."/>
            <person name="Macias-Munoz A."/>
            <person name="McGill C.J."/>
            <person name="Rodriguez I.M."/>
            <person name="Rodriguez B."/>
            <person name="Murad R."/>
            <person name="Mortazavi A."/>
        </authorList>
    </citation>
    <scope>NUCLEOTIDE SEQUENCE [LARGE SCALE GENOMIC DNA]</scope>
    <source>
        <strain evidence="1 2">ALL</strain>
    </source>
</reference>
<sequence>MTSHFKQIMKSLAIKSKFRRRESSAKQRHCAAKRGRATVAKGLRNVGRLRKRTVFVLRYRINMKLVLFAYDSSRRNCCKCEDYIIHNMNVVEGHADDTATLATPLSPKAVVPAARSTVQR</sequence>
<proteinExistence type="predicted"/>
<name>A0A4V6A6V7_STECR</name>
<reference evidence="1 2" key="1">
    <citation type="journal article" date="2015" name="Genome Biol.">
        <title>Comparative genomics of Steinernema reveals deeply conserved gene regulatory networks.</title>
        <authorList>
            <person name="Dillman A.R."/>
            <person name="Macchietto M."/>
            <person name="Porter C.F."/>
            <person name="Rogers A."/>
            <person name="Williams B."/>
            <person name="Antoshechkin I."/>
            <person name="Lee M.M."/>
            <person name="Goodwin Z."/>
            <person name="Lu X."/>
            <person name="Lewis E.E."/>
            <person name="Goodrich-Blair H."/>
            <person name="Stock S.P."/>
            <person name="Adams B.J."/>
            <person name="Sternberg P.W."/>
            <person name="Mortazavi A."/>
        </authorList>
    </citation>
    <scope>NUCLEOTIDE SEQUENCE [LARGE SCALE GENOMIC DNA]</scope>
    <source>
        <strain evidence="1 2">ALL</strain>
    </source>
</reference>
<dbReference type="EMBL" id="AZBU02000002">
    <property type="protein sequence ID" value="TKR95775.1"/>
    <property type="molecule type" value="Genomic_DNA"/>
</dbReference>
<keyword evidence="2" id="KW-1185">Reference proteome</keyword>
<comment type="caution">
    <text evidence="1">The sequence shown here is derived from an EMBL/GenBank/DDBJ whole genome shotgun (WGS) entry which is preliminary data.</text>
</comment>